<dbReference type="Proteomes" id="UP000289738">
    <property type="component" value="Chromosome B01"/>
</dbReference>
<evidence type="ECO:0000256" key="1">
    <source>
        <dbReference type="SAM" id="Coils"/>
    </source>
</evidence>
<dbReference type="EMBL" id="SDMP01000011">
    <property type="protein sequence ID" value="RYR32133.1"/>
    <property type="molecule type" value="Genomic_DNA"/>
</dbReference>
<comment type="caution">
    <text evidence="2">The sequence shown here is derived from an EMBL/GenBank/DDBJ whole genome shotgun (WGS) entry which is preliminary data.</text>
</comment>
<accession>A0A445B0B5</accession>
<organism evidence="2 3">
    <name type="scientific">Arachis hypogaea</name>
    <name type="common">Peanut</name>
    <dbReference type="NCBI Taxonomy" id="3818"/>
    <lineage>
        <taxon>Eukaryota</taxon>
        <taxon>Viridiplantae</taxon>
        <taxon>Streptophyta</taxon>
        <taxon>Embryophyta</taxon>
        <taxon>Tracheophyta</taxon>
        <taxon>Spermatophyta</taxon>
        <taxon>Magnoliopsida</taxon>
        <taxon>eudicotyledons</taxon>
        <taxon>Gunneridae</taxon>
        <taxon>Pentapetalae</taxon>
        <taxon>rosids</taxon>
        <taxon>fabids</taxon>
        <taxon>Fabales</taxon>
        <taxon>Fabaceae</taxon>
        <taxon>Papilionoideae</taxon>
        <taxon>50 kb inversion clade</taxon>
        <taxon>dalbergioids sensu lato</taxon>
        <taxon>Dalbergieae</taxon>
        <taxon>Pterocarpus clade</taxon>
        <taxon>Arachis</taxon>
    </lineage>
</organism>
<gene>
    <name evidence="2" type="ORF">Ahy_B01g057116</name>
</gene>
<reference evidence="2 3" key="1">
    <citation type="submission" date="2019-01" db="EMBL/GenBank/DDBJ databases">
        <title>Sequencing of cultivated peanut Arachis hypogaea provides insights into genome evolution and oil improvement.</title>
        <authorList>
            <person name="Chen X."/>
        </authorList>
    </citation>
    <scope>NUCLEOTIDE SEQUENCE [LARGE SCALE GENOMIC DNA]</scope>
    <source>
        <strain evidence="3">cv. Fuhuasheng</strain>
        <tissue evidence="2">Leaves</tissue>
    </source>
</reference>
<dbReference type="AlphaFoldDB" id="A0A445B0B5"/>
<name>A0A445B0B5_ARAHY</name>
<keyword evidence="3" id="KW-1185">Reference proteome</keyword>
<evidence type="ECO:0000313" key="3">
    <source>
        <dbReference type="Proteomes" id="UP000289738"/>
    </source>
</evidence>
<evidence type="ECO:0000313" key="2">
    <source>
        <dbReference type="EMBL" id="RYR32133.1"/>
    </source>
</evidence>
<feature type="coiled-coil region" evidence="1">
    <location>
        <begin position="176"/>
        <end position="208"/>
    </location>
</feature>
<sequence>MHSDVLEHLHFRILPTVHDNLVLILDRFDHRAMKDGWLHQVTWVTLELLQHAEHWDCNEAADVYSEDEDYDPEADEVESFDDHVDNLFATQEPEHQGNANNCEDTDYWEVDVIKYGMTKQMNLTVKEAIKLPPSRKIVLQHKTKLQAVGQAASLFSGFLGSLGEAIAHIESQAESSKELSQNDSLAQKEIAKLKAETAEDKAKRQTMESLLRYLIQQQGDNLSPDIAVDLDSLESAPTLSYARSSSGNHDLHDKS</sequence>
<protein>
    <submittedName>
        <fullName evidence="2">Uncharacterized protein</fullName>
    </submittedName>
</protein>
<proteinExistence type="predicted"/>
<keyword evidence="1" id="KW-0175">Coiled coil</keyword>